<evidence type="ECO:0000313" key="2">
    <source>
        <dbReference type="EMBL" id="PLN76213.1"/>
    </source>
</evidence>
<keyword evidence="3" id="KW-1185">Reference proteome</keyword>
<gene>
    <name evidence="2" type="ORF">BDW42DRAFT_197292</name>
</gene>
<evidence type="ECO:0000256" key="1">
    <source>
        <dbReference type="SAM" id="MobiDB-lite"/>
    </source>
</evidence>
<accession>A0A2J5HH80</accession>
<reference evidence="3" key="1">
    <citation type="submission" date="2017-12" db="EMBL/GenBank/DDBJ databases">
        <authorList>
            <consortium name="DOE Joint Genome Institute"/>
            <person name="Mondo S.J."/>
            <person name="Kjaerbolling I."/>
            <person name="Vesth T.C."/>
            <person name="Frisvad J.C."/>
            <person name="Nybo J.L."/>
            <person name="Theobald S."/>
            <person name="Kuo A."/>
            <person name="Bowyer P."/>
            <person name="Matsuda Y."/>
            <person name="Lyhne E.K."/>
            <person name="Kogle M.E."/>
            <person name="Clum A."/>
            <person name="Lipzen A."/>
            <person name="Salamov A."/>
            <person name="Ngan C.Y."/>
            <person name="Daum C."/>
            <person name="Chiniquy J."/>
            <person name="Barry K."/>
            <person name="LaButti K."/>
            <person name="Haridas S."/>
            <person name="Simmons B.A."/>
            <person name="Magnuson J.K."/>
            <person name="Mortensen U.H."/>
            <person name="Larsen T.O."/>
            <person name="Grigoriev I.V."/>
            <person name="Baker S.E."/>
            <person name="Andersen M.R."/>
            <person name="Nordberg H.P."/>
            <person name="Cantor M.N."/>
            <person name="Hua S.X."/>
        </authorList>
    </citation>
    <scope>NUCLEOTIDE SEQUENCE [LARGE SCALE GENOMIC DNA]</scope>
    <source>
        <strain evidence="3">IBT 19404</strain>
    </source>
</reference>
<feature type="region of interest" description="Disordered" evidence="1">
    <location>
        <begin position="1"/>
        <end position="52"/>
    </location>
</feature>
<sequence length="467" mass="53432">MPAQKPKTATAKKQNGRKRAASHTPPEGSQLPRPERVKIDGSEENDVGGSTDVLANATRDDLIKYVEMLKKRNIALHEGMLVSYQNSVYPRDYEHWSTVGVSFWEQDMRGFMATIFNWSYDYGIRVTDGRPNKILSKEQKKQLILSMDGWVVQEDFDSIVSRLPDSPRRVLLQYFLQILILKDVWHRFWQNPFWYLEPTLAPDSADPAARTEPGFDTVTPFGEDVSRLYSEFQRADLQLAHHWRAQTVRLANTVINYNRRNGAFGAKHLAIRKAKATEFAQAMYADPTFQCLLRDPSPEFNVAENVLIQLYQHFAELAVKISAAQPAMEWLFLKDAPTTFERTSHQITAVSSHHLYDRERRLNGRRVLAIVNPILKRTGTLWNDGRDGIIVKGEVLVEDPKGRSAPHFWFPGEAREKRKKAREEKKARDEKKVREEEETAKVEGTGGVDEQDSSPEGKARKGGQDKT</sequence>
<feature type="compositionally biased region" description="Basic and acidic residues" evidence="1">
    <location>
        <begin position="455"/>
        <end position="467"/>
    </location>
</feature>
<dbReference type="Proteomes" id="UP000235023">
    <property type="component" value="Unassembled WGS sequence"/>
</dbReference>
<dbReference type="OrthoDB" id="4502630at2759"/>
<feature type="compositionally biased region" description="Basic and acidic residues" evidence="1">
    <location>
        <begin position="413"/>
        <end position="441"/>
    </location>
</feature>
<evidence type="ECO:0000313" key="3">
    <source>
        <dbReference type="Proteomes" id="UP000235023"/>
    </source>
</evidence>
<dbReference type="EMBL" id="KZ559624">
    <property type="protein sequence ID" value="PLN76213.1"/>
    <property type="molecule type" value="Genomic_DNA"/>
</dbReference>
<organism evidence="2 3">
    <name type="scientific">Aspergillus taichungensis</name>
    <dbReference type="NCBI Taxonomy" id="482145"/>
    <lineage>
        <taxon>Eukaryota</taxon>
        <taxon>Fungi</taxon>
        <taxon>Dikarya</taxon>
        <taxon>Ascomycota</taxon>
        <taxon>Pezizomycotina</taxon>
        <taxon>Eurotiomycetes</taxon>
        <taxon>Eurotiomycetidae</taxon>
        <taxon>Eurotiales</taxon>
        <taxon>Aspergillaceae</taxon>
        <taxon>Aspergillus</taxon>
        <taxon>Aspergillus subgen. Circumdati</taxon>
    </lineage>
</organism>
<dbReference type="AlphaFoldDB" id="A0A2J5HH80"/>
<feature type="compositionally biased region" description="Low complexity" evidence="1">
    <location>
        <begin position="1"/>
        <end position="13"/>
    </location>
</feature>
<proteinExistence type="predicted"/>
<name>A0A2J5HH80_9EURO</name>
<protein>
    <submittedName>
        <fullName evidence="2">Uncharacterized protein</fullName>
    </submittedName>
</protein>
<feature type="region of interest" description="Disordered" evidence="1">
    <location>
        <begin position="402"/>
        <end position="467"/>
    </location>
</feature>